<evidence type="ECO:0000313" key="1">
    <source>
        <dbReference type="EMBL" id="CEK75369.1"/>
    </source>
</evidence>
<organism evidence="1">
    <name type="scientific">Arion vulgaris</name>
    <dbReference type="NCBI Taxonomy" id="1028688"/>
    <lineage>
        <taxon>Eukaryota</taxon>
        <taxon>Metazoa</taxon>
        <taxon>Spiralia</taxon>
        <taxon>Lophotrochozoa</taxon>
        <taxon>Mollusca</taxon>
        <taxon>Gastropoda</taxon>
        <taxon>Heterobranchia</taxon>
        <taxon>Euthyneura</taxon>
        <taxon>Panpulmonata</taxon>
        <taxon>Eupulmonata</taxon>
        <taxon>Stylommatophora</taxon>
        <taxon>Helicina</taxon>
        <taxon>Arionoidea</taxon>
        <taxon>Arionidae</taxon>
        <taxon>Arion</taxon>
    </lineage>
</organism>
<dbReference type="EMBL" id="HACG01028504">
    <property type="protein sequence ID" value="CEK75369.1"/>
    <property type="molecule type" value="Transcribed_RNA"/>
</dbReference>
<name>A0A0B7A353_9EUPU</name>
<dbReference type="AlphaFoldDB" id="A0A0B7A353"/>
<accession>A0A0B7A353</accession>
<dbReference type="InterPro" id="IPR039499">
    <property type="entry name" value="LURA1/LRA25"/>
</dbReference>
<sequence length="268" mass="30282">MNHHDNHVPPIGIISGQSNDLAQLSKTAPPTKPFVNGYFCKNDTAGSTFPSPKVTKYNKHLSSTPSSAAKFTTFKIPDIRLQPPSENMVLNMVTEYDLPVVMDIKMNDILNRLQSVTSSDSPKSDEVVTLPGRYIRKLSDSQDSMRSPARELDNRPEDMLTRENDLSTALKWIRQEMVHMKKQDMSLLKQFIQLQDSIVQLRYIYDINGSCSDISSLDGSTYSLNEQIKSPKLPRFLLNGNSCMNKPSISLPNSPRTTRCKWRTNEIS</sequence>
<gene>
    <name evidence="1" type="primary">ORF95203</name>
</gene>
<dbReference type="Pfam" id="PF14854">
    <property type="entry name" value="LURAP"/>
    <property type="match status" value="1"/>
</dbReference>
<proteinExistence type="predicted"/>
<protein>
    <submittedName>
        <fullName evidence="1">Uncharacterized protein</fullName>
    </submittedName>
</protein>
<reference evidence="1" key="1">
    <citation type="submission" date="2014-12" db="EMBL/GenBank/DDBJ databases">
        <title>Insight into the proteome of Arion vulgaris.</title>
        <authorList>
            <person name="Aradska J."/>
            <person name="Bulat T."/>
            <person name="Smidak R."/>
            <person name="Sarate P."/>
            <person name="Gangsoo J."/>
            <person name="Sialana F."/>
            <person name="Bilban M."/>
            <person name="Lubec G."/>
        </authorList>
    </citation>
    <scope>NUCLEOTIDE SEQUENCE</scope>
    <source>
        <tissue evidence="1">Skin</tissue>
    </source>
</reference>